<dbReference type="SUPFAM" id="SSF51556">
    <property type="entry name" value="Metallo-dependent hydrolases"/>
    <property type="match status" value="1"/>
</dbReference>
<evidence type="ECO:0000313" key="2">
    <source>
        <dbReference type="EMBL" id="APT58983.1"/>
    </source>
</evidence>
<dbReference type="CDD" id="cd01299">
    <property type="entry name" value="Met_dep_hydrolase_A"/>
    <property type="match status" value="1"/>
</dbReference>
<dbReference type="PANTHER" id="PTHR43135">
    <property type="entry name" value="ALPHA-D-RIBOSE 1-METHYLPHOSPHONATE 5-TRIPHOSPHATE DIPHOSPHATASE"/>
    <property type="match status" value="1"/>
</dbReference>
<protein>
    <submittedName>
        <fullName evidence="2">Peptidase M38</fullName>
    </submittedName>
</protein>
<accession>A0A1L7AJL6</accession>
<dbReference type="Pfam" id="PF01979">
    <property type="entry name" value="Amidohydro_1"/>
    <property type="match status" value="1"/>
</dbReference>
<reference evidence="2 3" key="1">
    <citation type="submission" date="2016-05" db="EMBL/GenBank/DDBJ databases">
        <title>Complete Genome and Methylome Analysis of Psychrotrophic Bacterial Isolates from Antarctic Lake Untersee.</title>
        <authorList>
            <person name="Fomenkov A."/>
            <person name="Akimov V.N."/>
            <person name="Vasilyeva L.V."/>
            <person name="Andersen D."/>
            <person name="Vincze T."/>
            <person name="Roberts R.J."/>
        </authorList>
    </citation>
    <scope>NUCLEOTIDE SEQUENCE [LARGE SCALE GENOMIC DNA]</scope>
    <source>
        <strain evidence="2 3">U14-5</strain>
    </source>
</reference>
<organism evidence="2 3">
    <name type="scientific">Roseomonas gilardii</name>
    <dbReference type="NCBI Taxonomy" id="257708"/>
    <lineage>
        <taxon>Bacteria</taxon>
        <taxon>Pseudomonadati</taxon>
        <taxon>Pseudomonadota</taxon>
        <taxon>Alphaproteobacteria</taxon>
        <taxon>Acetobacterales</taxon>
        <taxon>Roseomonadaceae</taxon>
        <taxon>Roseomonas</taxon>
    </lineage>
</organism>
<dbReference type="STRING" id="257708.RGI145_00945"/>
<evidence type="ECO:0000313" key="3">
    <source>
        <dbReference type="Proteomes" id="UP000185494"/>
    </source>
</evidence>
<dbReference type="AlphaFoldDB" id="A0A1L7AJL6"/>
<dbReference type="Proteomes" id="UP000185494">
    <property type="component" value="Chromosome 1"/>
</dbReference>
<dbReference type="InterPro" id="IPR032466">
    <property type="entry name" value="Metal_Hydrolase"/>
</dbReference>
<dbReference type="InterPro" id="IPR051781">
    <property type="entry name" value="Metallo-dep_Hydrolase"/>
</dbReference>
<dbReference type="RefSeq" id="WP_075799722.1">
    <property type="nucleotide sequence ID" value="NZ_CP015583.1"/>
</dbReference>
<evidence type="ECO:0000259" key="1">
    <source>
        <dbReference type="Pfam" id="PF01979"/>
    </source>
</evidence>
<dbReference type="GO" id="GO:0016810">
    <property type="term" value="F:hydrolase activity, acting on carbon-nitrogen (but not peptide) bonds"/>
    <property type="evidence" value="ECO:0007669"/>
    <property type="project" value="InterPro"/>
</dbReference>
<gene>
    <name evidence="2" type="ORF">RGI145_00945</name>
</gene>
<dbReference type="Gene3D" id="3.20.20.140">
    <property type="entry name" value="Metal-dependent hydrolases"/>
    <property type="match status" value="1"/>
</dbReference>
<name>A0A1L7AJL6_9PROT</name>
<dbReference type="Gene3D" id="2.30.40.10">
    <property type="entry name" value="Urease, subunit C, domain 1"/>
    <property type="match status" value="1"/>
</dbReference>
<dbReference type="KEGG" id="rgi:RGI145_00945"/>
<dbReference type="PANTHER" id="PTHR43135:SF3">
    <property type="entry name" value="ALPHA-D-RIBOSE 1-METHYLPHOSPHONATE 5-TRIPHOSPHATE DIPHOSPHATASE"/>
    <property type="match status" value="1"/>
</dbReference>
<proteinExistence type="predicted"/>
<dbReference type="EMBL" id="CP015583">
    <property type="protein sequence ID" value="APT58983.1"/>
    <property type="molecule type" value="Genomic_DNA"/>
</dbReference>
<dbReference type="InterPro" id="IPR057744">
    <property type="entry name" value="OTAase-like"/>
</dbReference>
<dbReference type="InterPro" id="IPR011059">
    <property type="entry name" value="Metal-dep_hydrolase_composite"/>
</dbReference>
<dbReference type="InterPro" id="IPR006680">
    <property type="entry name" value="Amidohydro-rel"/>
</dbReference>
<sequence length="408" mass="43199">MTSLFLAQARIVDGTAPEPSAPQGVVIENGLIREVSPQARAPQGASTIDLSGKVLMPGLIDCHVHINAIDASLAKCATLPDSLVMARSIRLLREMLMRGFTTVRDVGGADHGQVVAVEEGLFPAPRLVISGKALSQSGGHCDFRGPFDNSAPRFNTRLGALGRLCDGVPEVRRAAREEIKSGARFVKIMANGGVASPTDPIHFLGFSREEITAAVEEARNAGTYVSAHLYTDEGIRRAVECGVHSLEHCNLITEATARFAAEQGAFAVPTLVTYDKLSSEGEELGIGAEAVAKVDDVRLAGMESLARMQAAGLPMAYGSDLLGAMHRHQSEEFVIRGRVLPPQMVIAAATHVAAKLCRMEGRIGTVAAGAHADLIVVDGNPLEDLSLLTFQGRHMPMILKGGVFMKGG</sequence>
<dbReference type="SUPFAM" id="SSF51338">
    <property type="entry name" value="Composite domain of metallo-dependent hydrolases"/>
    <property type="match status" value="1"/>
</dbReference>
<feature type="domain" description="Amidohydrolase-related" evidence="1">
    <location>
        <begin position="54"/>
        <end position="393"/>
    </location>
</feature>